<organism evidence="11 12">
    <name type="scientific">Ceratopteris richardii</name>
    <name type="common">Triangle waterfern</name>
    <dbReference type="NCBI Taxonomy" id="49495"/>
    <lineage>
        <taxon>Eukaryota</taxon>
        <taxon>Viridiplantae</taxon>
        <taxon>Streptophyta</taxon>
        <taxon>Embryophyta</taxon>
        <taxon>Tracheophyta</taxon>
        <taxon>Polypodiopsida</taxon>
        <taxon>Polypodiidae</taxon>
        <taxon>Polypodiales</taxon>
        <taxon>Pteridineae</taxon>
        <taxon>Pteridaceae</taxon>
        <taxon>Parkerioideae</taxon>
        <taxon>Ceratopteris</taxon>
    </lineage>
</organism>
<evidence type="ECO:0000256" key="4">
    <source>
        <dbReference type="ARBA" id="ARBA00022692"/>
    </source>
</evidence>
<protein>
    <submittedName>
        <fullName evidence="11">Uncharacterized protein</fullName>
    </submittedName>
</protein>
<evidence type="ECO:0000256" key="8">
    <source>
        <dbReference type="ARBA" id="ARBA00023010"/>
    </source>
</evidence>
<comment type="caution">
    <text evidence="11">The sequence shown here is derived from an EMBL/GenBank/DDBJ whole genome shotgun (WGS) entry which is preliminary data.</text>
</comment>
<keyword evidence="12" id="KW-1185">Reference proteome</keyword>
<keyword evidence="5" id="KW-0256">Endoplasmic reticulum</keyword>
<dbReference type="NCBIfam" id="TIGR00327">
    <property type="entry name" value="secE_euk_arch"/>
    <property type="match status" value="1"/>
</dbReference>
<evidence type="ECO:0000313" key="12">
    <source>
        <dbReference type="Proteomes" id="UP000825935"/>
    </source>
</evidence>
<comment type="subcellular location">
    <subcellularLocation>
        <location evidence="1">Endoplasmic reticulum membrane</location>
        <topology evidence="1">Single-pass membrane protein</topology>
    </subcellularLocation>
</comment>
<proteinExistence type="inferred from homology"/>
<dbReference type="GO" id="GO:0008320">
    <property type="term" value="F:protein transmembrane transporter activity"/>
    <property type="evidence" value="ECO:0007669"/>
    <property type="project" value="InterPro"/>
</dbReference>
<accession>A0A8T2TIS0</accession>
<keyword evidence="8" id="KW-0811">Translocation</keyword>
<keyword evidence="7 10" id="KW-1133">Transmembrane helix</keyword>
<dbReference type="SUPFAM" id="SSF103456">
    <property type="entry name" value="Preprotein translocase SecE subunit"/>
    <property type="match status" value="1"/>
</dbReference>
<evidence type="ECO:0000256" key="10">
    <source>
        <dbReference type="SAM" id="Phobius"/>
    </source>
</evidence>
<evidence type="ECO:0000256" key="5">
    <source>
        <dbReference type="ARBA" id="ARBA00022824"/>
    </source>
</evidence>
<dbReference type="GO" id="GO:0006605">
    <property type="term" value="P:protein targeting"/>
    <property type="evidence" value="ECO:0007669"/>
    <property type="project" value="InterPro"/>
</dbReference>
<comment type="similarity">
    <text evidence="2">Belongs to the SecE/SEC61-gamma family.</text>
</comment>
<dbReference type="AlphaFoldDB" id="A0A8T2TIS0"/>
<evidence type="ECO:0000256" key="3">
    <source>
        <dbReference type="ARBA" id="ARBA00022448"/>
    </source>
</evidence>
<dbReference type="GO" id="GO:0006886">
    <property type="term" value="P:intracellular protein transport"/>
    <property type="evidence" value="ECO:0007669"/>
    <property type="project" value="InterPro"/>
</dbReference>
<evidence type="ECO:0000256" key="7">
    <source>
        <dbReference type="ARBA" id="ARBA00022989"/>
    </source>
</evidence>
<keyword evidence="6" id="KW-0653">Protein transport</keyword>
<keyword evidence="9 10" id="KW-0472">Membrane</keyword>
<dbReference type="InterPro" id="IPR008158">
    <property type="entry name" value="Translocase_Sec61-g"/>
</dbReference>
<dbReference type="OrthoDB" id="504453at2759"/>
<reference evidence="11" key="1">
    <citation type="submission" date="2021-08" db="EMBL/GenBank/DDBJ databases">
        <title>WGS assembly of Ceratopteris richardii.</title>
        <authorList>
            <person name="Marchant D.B."/>
            <person name="Chen G."/>
            <person name="Jenkins J."/>
            <person name="Shu S."/>
            <person name="Leebens-Mack J."/>
            <person name="Grimwood J."/>
            <person name="Schmutz J."/>
            <person name="Soltis P."/>
            <person name="Soltis D."/>
            <person name="Chen Z.-H."/>
        </authorList>
    </citation>
    <scope>NUCLEOTIDE SEQUENCE</scope>
    <source>
        <strain evidence="11">Whitten #5841</strain>
        <tissue evidence="11">Leaf</tissue>
    </source>
</reference>
<keyword evidence="4 10" id="KW-0812">Transmembrane</keyword>
<evidence type="ECO:0000256" key="1">
    <source>
        <dbReference type="ARBA" id="ARBA00004389"/>
    </source>
</evidence>
<evidence type="ECO:0000256" key="2">
    <source>
        <dbReference type="ARBA" id="ARBA00008274"/>
    </source>
</evidence>
<gene>
    <name evidence="11" type="ORF">KP509_12G006900</name>
</gene>
<dbReference type="InterPro" id="IPR023391">
    <property type="entry name" value="Prot_translocase_SecE_dom_sf"/>
</dbReference>
<evidence type="ECO:0000256" key="6">
    <source>
        <dbReference type="ARBA" id="ARBA00022927"/>
    </source>
</evidence>
<evidence type="ECO:0000256" key="9">
    <source>
        <dbReference type="ARBA" id="ARBA00023136"/>
    </source>
</evidence>
<dbReference type="Proteomes" id="UP000825935">
    <property type="component" value="Chromosome 12"/>
</dbReference>
<sequence length="86" mass="9560">MRLNNCVGASPSKAFVGALTVVMEPAIQFFHDSHRFLRRCNRPDQMEFKSVAWRCAIGMTSIGLIGFLVKLFSIPVNQILLSSFAA</sequence>
<keyword evidence="3" id="KW-0813">Transport</keyword>
<dbReference type="PANTHER" id="PTHR12309">
    <property type="entry name" value="SEC61 GAMMA SUBUNIT"/>
    <property type="match status" value="1"/>
</dbReference>
<dbReference type="InterPro" id="IPR001901">
    <property type="entry name" value="Translocase_SecE/Sec61-g"/>
</dbReference>
<dbReference type="EMBL" id="CM035417">
    <property type="protein sequence ID" value="KAH7422398.1"/>
    <property type="molecule type" value="Genomic_DNA"/>
</dbReference>
<dbReference type="Pfam" id="PF00584">
    <property type="entry name" value="SecE"/>
    <property type="match status" value="1"/>
</dbReference>
<name>A0A8T2TIS0_CERRI</name>
<dbReference type="GO" id="GO:0005789">
    <property type="term" value="C:endoplasmic reticulum membrane"/>
    <property type="evidence" value="ECO:0007669"/>
    <property type="project" value="UniProtKB-SubCell"/>
</dbReference>
<dbReference type="Gene3D" id="1.20.5.820">
    <property type="entry name" value="Preprotein translocase SecE subunit"/>
    <property type="match status" value="1"/>
</dbReference>
<feature type="transmembrane region" description="Helical" evidence="10">
    <location>
        <begin position="51"/>
        <end position="72"/>
    </location>
</feature>
<evidence type="ECO:0000313" key="11">
    <source>
        <dbReference type="EMBL" id="KAH7422398.1"/>
    </source>
</evidence>